<evidence type="ECO:0000313" key="4">
    <source>
        <dbReference type="Proteomes" id="UP001150569"/>
    </source>
</evidence>
<organism evidence="3 4">
    <name type="scientific">Tieghemiomyces parasiticus</name>
    <dbReference type="NCBI Taxonomy" id="78921"/>
    <lineage>
        <taxon>Eukaryota</taxon>
        <taxon>Fungi</taxon>
        <taxon>Fungi incertae sedis</taxon>
        <taxon>Zoopagomycota</taxon>
        <taxon>Kickxellomycotina</taxon>
        <taxon>Dimargaritomycetes</taxon>
        <taxon>Dimargaritales</taxon>
        <taxon>Dimargaritaceae</taxon>
        <taxon>Tieghemiomyces</taxon>
    </lineage>
</organism>
<dbReference type="Proteomes" id="UP001150569">
    <property type="component" value="Unassembled WGS sequence"/>
</dbReference>
<evidence type="ECO:0000256" key="1">
    <source>
        <dbReference type="SAM" id="MobiDB-lite"/>
    </source>
</evidence>
<evidence type="ECO:0000259" key="2">
    <source>
        <dbReference type="Pfam" id="PF00564"/>
    </source>
</evidence>
<dbReference type="SUPFAM" id="SSF54277">
    <property type="entry name" value="CAD &amp; PB1 domains"/>
    <property type="match status" value="1"/>
</dbReference>
<feature type="region of interest" description="Disordered" evidence="1">
    <location>
        <begin position="418"/>
        <end position="471"/>
    </location>
</feature>
<dbReference type="Pfam" id="PF00564">
    <property type="entry name" value="PB1"/>
    <property type="match status" value="1"/>
</dbReference>
<feature type="region of interest" description="Disordered" evidence="1">
    <location>
        <begin position="286"/>
        <end position="316"/>
    </location>
</feature>
<protein>
    <recommendedName>
        <fullName evidence="2">PB1 domain-containing protein</fullName>
    </recommendedName>
</protein>
<evidence type="ECO:0000313" key="3">
    <source>
        <dbReference type="EMBL" id="KAJ1907266.1"/>
    </source>
</evidence>
<dbReference type="OrthoDB" id="661148at2759"/>
<name>A0A9W7ZG99_9FUNG</name>
<dbReference type="InterPro" id="IPR000270">
    <property type="entry name" value="PB1_dom"/>
</dbReference>
<dbReference type="EMBL" id="JANBPT010001492">
    <property type="protein sequence ID" value="KAJ1907266.1"/>
    <property type="molecule type" value="Genomic_DNA"/>
</dbReference>
<feature type="compositionally biased region" description="Polar residues" evidence="1">
    <location>
        <begin position="454"/>
        <end position="464"/>
    </location>
</feature>
<reference evidence="3" key="1">
    <citation type="submission" date="2022-07" db="EMBL/GenBank/DDBJ databases">
        <title>Phylogenomic reconstructions and comparative analyses of Kickxellomycotina fungi.</title>
        <authorList>
            <person name="Reynolds N.K."/>
            <person name="Stajich J.E."/>
            <person name="Barry K."/>
            <person name="Grigoriev I.V."/>
            <person name="Crous P."/>
            <person name="Smith M.E."/>
        </authorList>
    </citation>
    <scope>NUCLEOTIDE SEQUENCE</scope>
    <source>
        <strain evidence="3">RSA 861</strain>
    </source>
</reference>
<comment type="caution">
    <text evidence="3">The sequence shown here is derived from an EMBL/GenBank/DDBJ whole genome shotgun (WGS) entry which is preliminary data.</text>
</comment>
<dbReference type="Gene3D" id="3.10.20.90">
    <property type="entry name" value="Phosphatidylinositol 3-kinase Catalytic Subunit, Chain A, domain 1"/>
    <property type="match status" value="1"/>
</dbReference>
<gene>
    <name evidence="3" type="ORF">IWQ60_011899</name>
</gene>
<accession>A0A9W7ZG99</accession>
<keyword evidence="4" id="KW-1185">Reference proteome</keyword>
<proteinExistence type="predicted"/>
<feature type="non-terminal residue" evidence="3">
    <location>
        <position position="471"/>
    </location>
</feature>
<dbReference type="AlphaFoldDB" id="A0A9W7ZG99"/>
<dbReference type="CDD" id="cd05992">
    <property type="entry name" value="PB1"/>
    <property type="match status" value="1"/>
</dbReference>
<sequence length="471" mass="50279">MPYAIKLMFRGVARKFVFNSSDELQWDTMDHNIRCLFHIDFPFQLEYEDEDGEIITCSSSYELREIIPMLDSKGEHALSMTIIPLNLRSRATYHQIHHHANQYSDGPSSFSTFDSSLESFIQHNHAARDPAPILPSRPHTAQLARWPTAGDRVVPSGVDRLVAPPHPISSISAPNLPTHWNRPPSNASSFFMSITHDEDFTAPVTPRVGQAELPIPEPFTSRRQLPNSQSEHLDPAMQDIEASIDQLTKSAAAITQVINDAPSPVLGSAITQVIYDVPSPFQTSAAPLPPPAAANPSLEPTVPPATNPAGGHTMIMSPVASPSLARAQNPAASSGGIPVAEAEDLLFQSQISELILSPQSPIAIASETSSIHQSRAALAQPSLPPPPAVAKAEDLLPNAAVVVSPHLTASLLGIEGDGVSPANQQPDPVSVTEAVMSPLPGDSQLSPPVVAAQISPSQVGTASRASLHRSR</sequence>
<feature type="domain" description="PB1" evidence="2">
    <location>
        <begin position="3"/>
        <end position="80"/>
    </location>
</feature>